<dbReference type="Gene3D" id="3.40.50.1370">
    <property type="entry name" value="Aspartate/ornithine carbamoyltransferase"/>
    <property type="match status" value="2"/>
</dbReference>
<protein>
    <recommendedName>
        <fullName evidence="4">Ornithine carbamoyltransferase, mitochondrial</fullName>
    </recommendedName>
</protein>
<name>A0ABP1QPX3_9HEXA</name>
<evidence type="ECO:0000313" key="3">
    <source>
        <dbReference type="Proteomes" id="UP001642540"/>
    </source>
</evidence>
<dbReference type="InterPro" id="IPR036901">
    <property type="entry name" value="Asp/Orn_carbamoylTrfase_sf"/>
</dbReference>
<gene>
    <name evidence="2" type="ORF">ODALV1_LOCUS13937</name>
</gene>
<dbReference type="Proteomes" id="UP001642540">
    <property type="component" value="Unassembled WGS sequence"/>
</dbReference>
<evidence type="ECO:0000256" key="1">
    <source>
        <dbReference type="ARBA" id="ARBA00022679"/>
    </source>
</evidence>
<proteinExistence type="predicted"/>
<dbReference type="SUPFAM" id="SSF53671">
    <property type="entry name" value="Aspartate/ornithine carbamoyltransferase"/>
    <property type="match status" value="1"/>
</dbReference>
<accession>A0ABP1QPX3</accession>
<sequence length="352" mass="39751">MIAVEIFTQMMMSHWVKSTSTTCKKVLTKGFSQNVNPKKFDVGRTKFQSLIGRDLISFDGYTRDDIYTLLWIAKELKQFQHQPIRMGKRISLIWSNPITKATLANASQNLESSLCCVHEDQLYGSSNNYEMLGRSLASAADIIFLDVPSWSQSNVEEFAAGSNRPVVLISSRELSPALVYSELLSFYETYAFLRRLILVYLGPGNNAVLNTYFTVVPTIGGHLRYVVDGVIENQTSWEKGLRLASKFNTEMKQFEKVEEAVDRAHAVSTCFHNIPHMHLMLKDVKEMDLDWTFVQSDSHKGLSVSKDLMKASGHSLLNEVISNQSWIFQACVAAHASDYTPKSQPPRFEGVD</sequence>
<reference evidence="2 3" key="1">
    <citation type="submission" date="2024-08" db="EMBL/GenBank/DDBJ databases">
        <authorList>
            <person name="Cucini C."/>
            <person name="Frati F."/>
        </authorList>
    </citation>
    <scope>NUCLEOTIDE SEQUENCE [LARGE SCALE GENOMIC DNA]</scope>
</reference>
<keyword evidence="1" id="KW-0808">Transferase</keyword>
<keyword evidence="3" id="KW-1185">Reference proteome</keyword>
<evidence type="ECO:0008006" key="4">
    <source>
        <dbReference type="Google" id="ProtNLM"/>
    </source>
</evidence>
<organism evidence="2 3">
    <name type="scientific">Orchesella dallaii</name>
    <dbReference type="NCBI Taxonomy" id="48710"/>
    <lineage>
        <taxon>Eukaryota</taxon>
        <taxon>Metazoa</taxon>
        <taxon>Ecdysozoa</taxon>
        <taxon>Arthropoda</taxon>
        <taxon>Hexapoda</taxon>
        <taxon>Collembola</taxon>
        <taxon>Entomobryomorpha</taxon>
        <taxon>Entomobryoidea</taxon>
        <taxon>Orchesellidae</taxon>
        <taxon>Orchesellinae</taxon>
        <taxon>Orchesella</taxon>
    </lineage>
</organism>
<evidence type="ECO:0000313" key="2">
    <source>
        <dbReference type="EMBL" id="CAL8110053.1"/>
    </source>
</evidence>
<dbReference type="EMBL" id="CAXLJM020000043">
    <property type="protein sequence ID" value="CAL8110053.1"/>
    <property type="molecule type" value="Genomic_DNA"/>
</dbReference>
<comment type="caution">
    <text evidence="2">The sequence shown here is derived from an EMBL/GenBank/DDBJ whole genome shotgun (WGS) entry which is preliminary data.</text>
</comment>